<dbReference type="GO" id="GO:0052907">
    <property type="term" value="F:23S rRNA (adenine(1618)-N(6))-methyltransferase activity"/>
    <property type="evidence" value="ECO:0007669"/>
    <property type="project" value="UniProtKB-EC"/>
</dbReference>
<proteinExistence type="inferred from homology"/>
<dbReference type="NCBIfam" id="NF008725">
    <property type="entry name" value="PRK11727.1"/>
    <property type="match status" value="1"/>
</dbReference>
<evidence type="ECO:0000256" key="4">
    <source>
        <dbReference type="ARBA" id="ARBA00022679"/>
    </source>
</evidence>
<dbReference type="SUPFAM" id="SSF53335">
    <property type="entry name" value="S-adenosyl-L-methionine-dependent methyltransferases"/>
    <property type="match status" value="1"/>
</dbReference>
<keyword evidence="8" id="KW-1185">Reference proteome</keyword>
<evidence type="ECO:0000313" key="8">
    <source>
        <dbReference type="Proteomes" id="UP001595812"/>
    </source>
</evidence>
<comment type="function">
    <text evidence="6">Specifically methylates the adenine in position 1618 of 23S rRNA.</text>
</comment>
<name>A0ABV8ANL4_9FLAO</name>
<gene>
    <name evidence="6 7" type="primary">rlmF</name>
    <name evidence="7" type="ORF">ACFOSX_13790</name>
</gene>
<dbReference type="Proteomes" id="UP001595812">
    <property type="component" value="Unassembled WGS sequence"/>
</dbReference>
<evidence type="ECO:0000256" key="3">
    <source>
        <dbReference type="ARBA" id="ARBA00022603"/>
    </source>
</evidence>
<dbReference type="PIRSF" id="PIRSF029038">
    <property type="entry name" value="Mtase_YbiN_prd"/>
    <property type="match status" value="1"/>
</dbReference>
<dbReference type="HAMAP" id="MF_01848">
    <property type="entry name" value="23SrRNA_methyltr_F"/>
    <property type="match status" value="1"/>
</dbReference>
<evidence type="ECO:0000256" key="5">
    <source>
        <dbReference type="ARBA" id="ARBA00022691"/>
    </source>
</evidence>
<dbReference type="InterPro" id="IPR029063">
    <property type="entry name" value="SAM-dependent_MTases_sf"/>
</dbReference>
<dbReference type="EMBL" id="JBHSAT010000023">
    <property type="protein sequence ID" value="MFC3878307.1"/>
    <property type="molecule type" value="Genomic_DNA"/>
</dbReference>
<reference evidence="8" key="1">
    <citation type="journal article" date="2019" name="Int. J. Syst. Evol. Microbiol.">
        <title>The Global Catalogue of Microorganisms (GCM) 10K type strain sequencing project: providing services to taxonomists for standard genome sequencing and annotation.</title>
        <authorList>
            <consortium name="The Broad Institute Genomics Platform"/>
            <consortium name="The Broad Institute Genome Sequencing Center for Infectious Disease"/>
            <person name="Wu L."/>
            <person name="Ma J."/>
        </authorList>
    </citation>
    <scope>NUCLEOTIDE SEQUENCE [LARGE SCALE GENOMIC DNA]</scope>
    <source>
        <strain evidence="8">CECT 8979</strain>
    </source>
</reference>
<accession>A0ABV8ANL4</accession>
<dbReference type="InterPro" id="IPR016909">
    <property type="entry name" value="rRNA_lsu_MeTfrase_F"/>
</dbReference>
<dbReference type="InterPro" id="IPR010286">
    <property type="entry name" value="METTL16/RlmF"/>
</dbReference>
<dbReference type="Pfam" id="PF05971">
    <property type="entry name" value="Methyltransf_10"/>
    <property type="match status" value="1"/>
</dbReference>
<comment type="catalytic activity">
    <reaction evidence="6">
        <text>adenosine(1618) in 23S rRNA + S-adenosyl-L-methionine = N(6)-methyladenosine(1618) in 23S rRNA + S-adenosyl-L-homocysteine + H(+)</text>
        <dbReference type="Rhea" id="RHEA:16497"/>
        <dbReference type="Rhea" id="RHEA-COMP:10229"/>
        <dbReference type="Rhea" id="RHEA-COMP:10231"/>
        <dbReference type="ChEBI" id="CHEBI:15378"/>
        <dbReference type="ChEBI" id="CHEBI:57856"/>
        <dbReference type="ChEBI" id="CHEBI:59789"/>
        <dbReference type="ChEBI" id="CHEBI:74411"/>
        <dbReference type="ChEBI" id="CHEBI:74449"/>
        <dbReference type="EC" id="2.1.1.181"/>
    </reaction>
</comment>
<organism evidence="7 8">
    <name type="scientific">Winogradskyella maritima</name>
    <dbReference type="NCBI Taxonomy" id="1517766"/>
    <lineage>
        <taxon>Bacteria</taxon>
        <taxon>Pseudomonadati</taxon>
        <taxon>Bacteroidota</taxon>
        <taxon>Flavobacteriia</taxon>
        <taxon>Flavobacteriales</taxon>
        <taxon>Flavobacteriaceae</taxon>
        <taxon>Winogradskyella</taxon>
    </lineage>
</organism>
<keyword evidence="4 6" id="KW-0808">Transferase</keyword>
<sequence>MAKQNPPKDTKSRLHPRSAHRNNYDFDALIGKEPELKLFVAPNKYGTLSIDFFNQDAVRSLNKALLKTHYGIDDWTLPKQYLCPPIPGRADYIHYIADLIGHIEPNPYIKGLDIGTGANCIYPLIGQSVYQWNFVGSDVDSVAIDSAQDIIKSNSLSDSIELRLQIEGNFKFKNIIKTNETFHFSMCNPPFHASAEEARKQNRKKVQNLKDDKNAKSSLNFGGQSNELWCKGGEFRFIKDMLFESRHYKHQVEWFTTLVSKGSNLKPLKTFLNKIEPKSVEIIEMGQGQKSSRILAWSFVK</sequence>
<keyword evidence="1 6" id="KW-0963">Cytoplasm</keyword>
<keyword evidence="2 6" id="KW-0698">rRNA processing</keyword>
<dbReference type="RefSeq" id="WP_386102416.1">
    <property type="nucleotide sequence ID" value="NZ_JBHSAT010000023.1"/>
</dbReference>
<dbReference type="Gene3D" id="3.40.50.150">
    <property type="entry name" value="Vaccinia Virus protein VP39"/>
    <property type="match status" value="1"/>
</dbReference>
<evidence type="ECO:0000313" key="7">
    <source>
        <dbReference type="EMBL" id="MFC3878307.1"/>
    </source>
</evidence>
<comment type="caution">
    <text evidence="7">The sequence shown here is derived from an EMBL/GenBank/DDBJ whole genome shotgun (WGS) entry which is preliminary data.</text>
</comment>
<dbReference type="PANTHER" id="PTHR13393:SF0">
    <property type="entry name" value="RNA N6-ADENOSINE-METHYLTRANSFERASE METTL16"/>
    <property type="match status" value="1"/>
</dbReference>
<protein>
    <recommendedName>
        <fullName evidence="6">Ribosomal RNA large subunit methyltransferase F</fullName>
        <ecNumber evidence="6">2.1.1.181</ecNumber>
    </recommendedName>
    <alternativeName>
        <fullName evidence="6">23S rRNA mA1618 methyltransferase</fullName>
    </alternativeName>
    <alternativeName>
        <fullName evidence="6">rRNA adenine N-6-methyltransferase</fullName>
    </alternativeName>
</protein>
<evidence type="ECO:0000256" key="6">
    <source>
        <dbReference type="HAMAP-Rule" id="MF_01848"/>
    </source>
</evidence>
<keyword evidence="3 6" id="KW-0489">Methyltransferase</keyword>
<dbReference type="PANTHER" id="PTHR13393">
    <property type="entry name" value="SAM-DEPENDENT METHYLTRANSFERASE"/>
    <property type="match status" value="1"/>
</dbReference>
<dbReference type="CDD" id="cd02440">
    <property type="entry name" value="AdoMet_MTases"/>
    <property type="match status" value="1"/>
</dbReference>
<evidence type="ECO:0000256" key="1">
    <source>
        <dbReference type="ARBA" id="ARBA00022490"/>
    </source>
</evidence>
<dbReference type="EC" id="2.1.1.181" evidence="6"/>
<evidence type="ECO:0000256" key="2">
    <source>
        <dbReference type="ARBA" id="ARBA00022552"/>
    </source>
</evidence>
<comment type="subcellular location">
    <subcellularLocation>
        <location evidence="6">Cytoplasm</location>
    </subcellularLocation>
</comment>
<comment type="similarity">
    <text evidence="6">Belongs to the methyltransferase superfamily. METTL16/RlmF family.</text>
</comment>
<keyword evidence="5 6" id="KW-0949">S-adenosyl-L-methionine</keyword>